<comment type="subcellular location">
    <subcellularLocation>
        <location evidence="1">Membrane</location>
        <topology evidence="1">Single-pass membrane protein</topology>
    </subcellularLocation>
</comment>
<dbReference type="InterPro" id="IPR001128">
    <property type="entry name" value="Cyt_P450"/>
</dbReference>
<dbReference type="SUPFAM" id="SSF48264">
    <property type="entry name" value="Cytochrome P450"/>
    <property type="match status" value="1"/>
</dbReference>
<evidence type="ECO:0000256" key="2">
    <source>
        <dbReference type="ARBA" id="ARBA00022692"/>
    </source>
</evidence>
<evidence type="ECO:0000256" key="1">
    <source>
        <dbReference type="ARBA" id="ARBA00004167"/>
    </source>
</evidence>
<reference evidence="7" key="1">
    <citation type="journal article" date="2017" name="Nature">
        <title>The genome of Chenopodium quinoa.</title>
        <authorList>
            <person name="Jarvis D.E."/>
            <person name="Ho Y.S."/>
            <person name="Lightfoot D.J."/>
            <person name="Schmoeckel S.M."/>
            <person name="Li B."/>
            <person name="Borm T.J.A."/>
            <person name="Ohyanagi H."/>
            <person name="Mineta K."/>
            <person name="Michell C.T."/>
            <person name="Saber N."/>
            <person name="Kharbatia N.M."/>
            <person name="Rupper R.R."/>
            <person name="Sharp A.R."/>
            <person name="Dally N."/>
            <person name="Boughton B.A."/>
            <person name="Woo Y.H."/>
            <person name="Gao G."/>
            <person name="Schijlen E.G.W.M."/>
            <person name="Guo X."/>
            <person name="Momin A.A."/>
            <person name="Negrao S."/>
            <person name="Al-Babili S."/>
            <person name="Gehring C."/>
            <person name="Roessner U."/>
            <person name="Jung C."/>
            <person name="Murphy K."/>
            <person name="Arold S.T."/>
            <person name="Gojobori T."/>
            <person name="van der Linden C.G."/>
            <person name="van Loo E.N."/>
            <person name="Jellen E.N."/>
            <person name="Maughan P.J."/>
            <person name="Tester M."/>
        </authorList>
    </citation>
    <scope>NUCLEOTIDE SEQUENCE [LARGE SCALE GENOMIC DNA]</scope>
    <source>
        <strain evidence="7">cv. PI 614886</strain>
    </source>
</reference>
<dbReference type="InterPro" id="IPR017972">
    <property type="entry name" value="Cyt_P450_CS"/>
</dbReference>
<sequence length="227" mass="25525">MLEPLADQHSPKEQAKTLNDGMSQLATSYVDTLFTLEVPEEGNGTAAKRRLTEEELVNLCSEFLNAGTDTTTTAMQWIMAKLIKCPHIQAKIFEEIKGVVGENCTAVKEDELSKMPYLKAVILEGLRRHPPSHFVLPHAVTEEGTEEFDVTGRREIKMMPFGAGRRICPAIGLAILHLQYFVANLAWNFKWEAIEGDEIDLSEKQEFSIVMKHPLHAHFPLGKLNKQ</sequence>
<accession>A0A803LLY9</accession>
<keyword evidence="6" id="KW-0349">Heme</keyword>
<dbReference type="PRINTS" id="PR00463">
    <property type="entry name" value="EP450I"/>
</dbReference>
<dbReference type="Gene3D" id="1.10.630.10">
    <property type="entry name" value="Cytochrome P450"/>
    <property type="match status" value="2"/>
</dbReference>
<dbReference type="Gramene" id="AUR62015300-RA">
    <property type="protein sequence ID" value="AUR62015300-RA:cds"/>
    <property type="gene ID" value="AUR62015300"/>
</dbReference>
<proteinExistence type="inferred from homology"/>
<evidence type="ECO:0000256" key="4">
    <source>
        <dbReference type="ARBA" id="ARBA00022989"/>
    </source>
</evidence>
<dbReference type="Pfam" id="PF00067">
    <property type="entry name" value="p450"/>
    <property type="match status" value="2"/>
</dbReference>
<evidence type="ECO:0000256" key="6">
    <source>
        <dbReference type="RuleBase" id="RU000461"/>
    </source>
</evidence>
<keyword evidence="6" id="KW-0503">Monooxygenase</keyword>
<keyword evidence="8" id="KW-1185">Reference proteome</keyword>
<keyword evidence="3 6" id="KW-0479">Metal-binding</keyword>
<evidence type="ECO:0000256" key="3">
    <source>
        <dbReference type="ARBA" id="ARBA00022723"/>
    </source>
</evidence>
<dbReference type="GO" id="GO:0016020">
    <property type="term" value="C:membrane"/>
    <property type="evidence" value="ECO:0007669"/>
    <property type="project" value="UniProtKB-SubCell"/>
</dbReference>
<dbReference type="Proteomes" id="UP000596660">
    <property type="component" value="Unplaced"/>
</dbReference>
<dbReference type="GO" id="GO:0016709">
    <property type="term" value="F:oxidoreductase activity, acting on paired donors, with incorporation or reduction of molecular oxygen, NAD(P)H as one donor, and incorporation of one atom of oxygen"/>
    <property type="evidence" value="ECO:0007669"/>
    <property type="project" value="TreeGrafter"/>
</dbReference>
<evidence type="ECO:0000313" key="8">
    <source>
        <dbReference type="Proteomes" id="UP000596660"/>
    </source>
</evidence>
<name>A0A803LLY9_CHEQI</name>
<evidence type="ECO:0008006" key="9">
    <source>
        <dbReference type="Google" id="ProtNLM"/>
    </source>
</evidence>
<protein>
    <recommendedName>
        <fullName evidence="9">Cytochrome P450</fullName>
    </recommendedName>
</protein>
<dbReference type="GO" id="GO:0020037">
    <property type="term" value="F:heme binding"/>
    <property type="evidence" value="ECO:0007669"/>
    <property type="project" value="InterPro"/>
</dbReference>
<dbReference type="InterPro" id="IPR002401">
    <property type="entry name" value="Cyt_P450_E_grp-I"/>
</dbReference>
<dbReference type="PANTHER" id="PTHR24298:SF800">
    <property type="entry name" value="CYTOCHROME P450 89A2-RELATED"/>
    <property type="match status" value="1"/>
</dbReference>
<dbReference type="PROSITE" id="PS00086">
    <property type="entry name" value="CYTOCHROME_P450"/>
    <property type="match status" value="1"/>
</dbReference>
<dbReference type="PANTHER" id="PTHR24298">
    <property type="entry name" value="FLAVONOID 3'-MONOOXYGENASE-RELATED"/>
    <property type="match status" value="1"/>
</dbReference>
<evidence type="ECO:0000256" key="5">
    <source>
        <dbReference type="ARBA" id="ARBA00023136"/>
    </source>
</evidence>
<keyword evidence="4" id="KW-1133">Transmembrane helix</keyword>
<keyword evidence="6" id="KW-0560">Oxidoreductase</keyword>
<keyword evidence="2" id="KW-0812">Transmembrane</keyword>
<dbReference type="GO" id="GO:0005506">
    <property type="term" value="F:iron ion binding"/>
    <property type="evidence" value="ECO:0007669"/>
    <property type="project" value="InterPro"/>
</dbReference>
<dbReference type="AlphaFoldDB" id="A0A803LLY9"/>
<organism evidence="7 8">
    <name type="scientific">Chenopodium quinoa</name>
    <name type="common">Quinoa</name>
    <dbReference type="NCBI Taxonomy" id="63459"/>
    <lineage>
        <taxon>Eukaryota</taxon>
        <taxon>Viridiplantae</taxon>
        <taxon>Streptophyta</taxon>
        <taxon>Embryophyta</taxon>
        <taxon>Tracheophyta</taxon>
        <taxon>Spermatophyta</taxon>
        <taxon>Magnoliopsida</taxon>
        <taxon>eudicotyledons</taxon>
        <taxon>Gunneridae</taxon>
        <taxon>Pentapetalae</taxon>
        <taxon>Caryophyllales</taxon>
        <taxon>Chenopodiaceae</taxon>
        <taxon>Chenopodioideae</taxon>
        <taxon>Atripliceae</taxon>
        <taxon>Chenopodium</taxon>
    </lineage>
</organism>
<dbReference type="OMA" id="VICQDVQ"/>
<evidence type="ECO:0000313" key="7">
    <source>
        <dbReference type="EnsemblPlants" id="AUR62015300-RA:cds"/>
    </source>
</evidence>
<reference evidence="7" key="2">
    <citation type="submission" date="2021-03" db="UniProtKB">
        <authorList>
            <consortium name="EnsemblPlants"/>
        </authorList>
    </citation>
    <scope>IDENTIFICATION</scope>
</reference>
<dbReference type="InterPro" id="IPR036396">
    <property type="entry name" value="Cyt_P450_sf"/>
</dbReference>
<keyword evidence="6" id="KW-0408">Iron</keyword>
<dbReference type="InterPro" id="IPR051103">
    <property type="entry name" value="Plant_metabolite_P450s"/>
</dbReference>
<comment type="similarity">
    <text evidence="6">Belongs to the cytochrome P450 family.</text>
</comment>
<dbReference type="EnsemblPlants" id="AUR62015300-RA">
    <property type="protein sequence ID" value="AUR62015300-RA:cds"/>
    <property type="gene ID" value="AUR62015300"/>
</dbReference>
<keyword evidence="5" id="KW-0472">Membrane</keyword>
<dbReference type="PRINTS" id="PR00385">
    <property type="entry name" value="P450"/>
</dbReference>